<comment type="caution">
    <text evidence="1">The sequence shown here is derived from an EMBL/GenBank/DDBJ whole genome shotgun (WGS) entry which is preliminary data.</text>
</comment>
<reference evidence="1 2" key="1">
    <citation type="submission" date="2020-09" db="EMBL/GenBank/DDBJ databases">
        <title>De no assembly of potato wild relative species, Solanum commersonii.</title>
        <authorList>
            <person name="Cho K."/>
        </authorList>
    </citation>
    <scope>NUCLEOTIDE SEQUENCE [LARGE SCALE GENOMIC DNA]</scope>
    <source>
        <strain evidence="1">LZ3.2</strain>
        <tissue evidence="1">Leaf</tissue>
    </source>
</reference>
<proteinExistence type="predicted"/>
<protein>
    <submittedName>
        <fullName evidence="1">Uncharacterized protein</fullName>
    </submittedName>
</protein>
<evidence type="ECO:0000313" key="2">
    <source>
        <dbReference type="Proteomes" id="UP000824120"/>
    </source>
</evidence>
<evidence type="ECO:0000313" key="1">
    <source>
        <dbReference type="EMBL" id="KAG5591392.1"/>
    </source>
</evidence>
<name>A0A9J5XW25_SOLCO</name>
<keyword evidence="2" id="KW-1185">Reference proteome</keyword>
<dbReference type="Proteomes" id="UP000824120">
    <property type="component" value="Chromosome 8"/>
</dbReference>
<organism evidence="1 2">
    <name type="scientific">Solanum commersonii</name>
    <name type="common">Commerson's wild potato</name>
    <name type="synonym">Commerson's nightshade</name>
    <dbReference type="NCBI Taxonomy" id="4109"/>
    <lineage>
        <taxon>Eukaryota</taxon>
        <taxon>Viridiplantae</taxon>
        <taxon>Streptophyta</taxon>
        <taxon>Embryophyta</taxon>
        <taxon>Tracheophyta</taxon>
        <taxon>Spermatophyta</taxon>
        <taxon>Magnoliopsida</taxon>
        <taxon>eudicotyledons</taxon>
        <taxon>Gunneridae</taxon>
        <taxon>Pentapetalae</taxon>
        <taxon>asterids</taxon>
        <taxon>lamiids</taxon>
        <taxon>Solanales</taxon>
        <taxon>Solanaceae</taxon>
        <taxon>Solanoideae</taxon>
        <taxon>Solaneae</taxon>
        <taxon>Solanum</taxon>
    </lineage>
</organism>
<dbReference type="EMBL" id="JACXVP010000008">
    <property type="protein sequence ID" value="KAG5591392.1"/>
    <property type="molecule type" value="Genomic_DNA"/>
</dbReference>
<sequence>MDIYVATYDLYILSQHQHMTYMSPHNSHMLQHMTCTFCHNTNRYIWRWKDGKTRGGSVGMTVKRNILNDDFVYLVMQKCGYNCQLKDLVMRYIPHFFHNEKVLPFKITDQPSLLIYLGGAERPPILKVFVGENPIKEDHNLEEDQQDM</sequence>
<accession>A0A9J5XW25</accession>
<dbReference type="AlphaFoldDB" id="A0A9J5XW25"/>
<gene>
    <name evidence="1" type="ORF">H5410_041906</name>
</gene>